<dbReference type="EMBL" id="JAGSOJ010000003">
    <property type="protein sequence ID" value="MCM1990976.1"/>
    <property type="molecule type" value="Genomic_DNA"/>
</dbReference>
<protein>
    <recommendedName>
        <fullName evidence="1">Mor transcription activator domain-containing protein</fullName>
    </recommendedName>
</protein>
<keyword evidence="3" id="KW-1185">Reference proteome</keyword>
<dbReference type="InterPro" id="IPR049739">
    <property type="entry name" value="YraL-like"/>
</dbReference>
<sequence>MGYVKAKNILPEEVIKIIQEYVDGEYLYIPRKNGNEKSWGEKNGTRHSLKDRNSEIFNKYNSGCTVGELAEQYFLSEKSISRIIREVRKMCA</sequence>
<dbReference type="InterPro" id="IPR009057">
    <property type="entry name" value="Homeodomain-like_sf"/>
</dbReference>
<dbReference type="Pfam" id="PF08765">
    <property type="entry name" value="Mor"/>
    <property type="match status" value="1"/>
</dbReference>
<dbReference type="InterPro" id="IPR052411">
    <property type="entry name" value="c-mor_Regulatory_Protein"/>
</dbReference>
<dbReference type="Proteomes" id="UP001056429">
    <property type="component" value="Unassembled WGS sequence"/>
</dbReference>
<reference evidence="2" key="2">
    <citation type="submission" date="2021-04" db="EMBL/GenBank/DDBJ databases">
        <authorList>
            <person name="Dong X."/>
        </authorList>
    </citation>
    <scope>NUCLEOTIDE SEQUENCE</scope>
    <source>
        <strain evidence="2">ZWT</strain>
    </source>
</reference>
<dbReference type="InterPro" id="IPR014875">
    <property type="entry name" value="Mor_transcription_activator"/>
</dbReference>
<comment type="caution">
    <text evidence="2">The sequence shown here is derived from an EMBL/GenBank/DDBJ whole genome shotgun (WGS) entry which is preliminary data.</text>
</comment>
<evidence type="ECO:0000313" key="3">
    <source>
        <dbReference type="Proteomes" id="UP001056429"/>
    </source>
</evidence>
<feature type="domain" description="Mor transcription activator" evidence="1">
    <location>
        <begin position="11"/>
        <end position="89"/>
    </location>
</feature>
<name>A0A9J6P650_9CLOT</name>
<evidence type="ECO:0000259" key="1">
    <source>
        <dbReference type="Pfam" id="PF08765"/>
    </source>
</evidence>
<dbReference type="Gene3D" id="1.10.10.60">
    <property type="entry name" value="Homeodomain-like"/>
    <property type="match status" value="1"/>
</dbReference>
<accession>A0A9J6P650</accession>
<evidence type="ECO:0000313" key="2">
    <source>
        <dbReference type="EMBL" id="MCM1990976.1"/>
    </source>
</evidence>
<dbReference type="NCBIfam" id="NF040785">
    <property type="entry name" value="CD3324_fam"/>
    <property type="match status" value="1"/>
</dbReference>
<organism evidence="2 3">
    <name type="scientific">Oceanirhabdus seepicola</name>
    <dbReference type="NCBI Taxonomy" id="2828781"/>
    <lineage>
        <taxon>Bacteria</taxon>
        <taxon>Bacillati</taxon>
        <taxon>Bacillota</taxon>
        <taxon>Clostridia</taxon>
        <taxon>Eubacteriales</taxon>
        <taxon>Clostridiaceae</taxon>
        <taxon>Oceanirhabdus</taxon>
    </lineage>
</organism>
<gene>
    <name evidence="2" type="ORF">KDK92_14690</name>
</gene>
<dbReference type="AlphaFoldDB" id="A0A9J6P650"/>
<dbReference type="PANTHER" id="PTHR37812">
    <property type="entry name" value="MU-LIKE PROPHAGE FLUMU PROTEIN C"/>
    <property type="match status" value="1"/>
</dbReference>
<dbReference type="SUPFAM" id="SSF46689">
    <property type="entry name" value="Homeodomain-like"/>
    <property type="match status" value="1"/>
</dbReference>
<reference evidence="2" key="1">
    <citation type="journal article" date="2021" name="mSystems">
        <title>Bacteria and Archaea Synergistically Convert Glycine Betaine to Biogenic Methane in the Formosa Cold Seep of the South China Sea.</title>
        <authorList>
            <person name="Li L."/>
            <person name="Zhang W."/>
            <person name="Zhang S."/>
            <person name="Song L."/>
            <person name="Sun Q."/>
            <person name="Zhang H."/>
            <person name="Xiang H."/>
            <person name="Dong X."/>
        </authorList>
    </citation>
    <scope>NUCLEOTIDE SEQUENCE</scope>
    <source>
        <strain evidence="2">ZWT</strain>
    </source>
</reference>
<dbReference type="RefSeq" id="WP_250860086.1">
    <property type="nucleotide sequence ID" value="NZ_JAGSOJ010000003.1"/>
</dbReference>
<dbReference type="PANTHER" id="PTHR37812:SF1">
    <property type="entry name" value="MU-LIKE PROPHAGE FLUMU PROTEIN C"/>
    <property type="match status" value="1"/>
</dbReference>
<proteinExistence type="predicted"/>